<dbReference type="SMART" id="SM00421">
    <property type="entry name" value="HTH_LUXR"/>
    <property type="match status" value="1"/>
</dbReference>
<dbReference type="Gene3D" id="1.10.10.10">
    <property type="entry name" value="Winged helix-like DNA-binding domain superfamily/Winged helix DNA-binding domain"/>
    <property type="match status" value="1"/>
</dbReference>
<dbReference type="EMBL" id="JALIEB010000004">
    <property type="protein sequence ID" value="MCV3271241.1"/>
    <property type="molecule type" value="Genomic_DNA"/>
</dbReference>
<keyword evidence="3" id="KW-1185">Reference proteome</keyword>
<feature type="domain" description="HTH luxR-type" evidence="1">
    <location>
        <begin position="197"/>
        <end position="254"/>
    </location>
</feature>
<gene>
    <name evidence="2" type="ORF">MUB52_07365</name>
</gene>
<dbReference type="RefSeq" id="WP_263843571.1">
    <property type="nucleotide sequence ID" value="NZ_JALIEB010000004.1"/>
</dbReference>
<protein>
    <submittedName>
        <fullName evidence="2">Helix-turn-helix transcriptional regulator</fullName>
    </submittedName>
</protein>
<dbReference type="Proteomes" id="UP001208690">
    <property type="component" value="Unassembled WGS sequence"/>
</dbReference>
<dbReference type="InterPro" id="IPR050228">
    <property type="entry name" value="Carboxylesterase_BioH"/>
</dbReference>
<accession>A0ABT3BCC6</accession>
<dbReference type="SUPFAM" id="SSF46894">
    <property type="entry name" value="C-terminal effector domain of the bipartite response regulators"/>
    <property type="match status" value="1"/>
</dbReference>
<dbReference type="InterPro" id="IPR016032">
    <property type="entry name" value="Sig_transdc_resp-reg_C-effctor"/>
</dbReference>
<evidence type="ECO:0000313" key="3">
    <source>
        <dbReference type="Proteomes" id="UP001208690"/>
    </source>
</evidence>
<evidence type="ECO:0000259" key="1">
    <source>
        <dbReference type="SMART" id="SM00421"/>
    </source>
</evidence>
<dbReference type="SUPFAM" id="SSF53474">
    <property type="entry name" value="alpha/beta-Hydrolases"/>
    <property type="match status" value="1"/>
</dbReference>
<evidence type="ECO:0000313" key="2">
    <source>
        <dbReference type="EMBL" id="MCV3271241.1"/>
    </source>
</evidence>
<dbReference type="PANTHER" id="PTHR43194:SF2">
    <property type="entry name" value="PEROXISOMAL MEMBRANE PROTEIN LPX1"/>
    <property type="match status" value="1"/>
</dbReference>
<dbReference type="InterPro" id="IPR036388">
    <property type="entry name" value="WH-like_DNA-bd_sf"/>
</dbReference>
<dbReference type="InterPro" id="IPR000792">
    <property type="entry name" value="Tscrpt_reg_LuxR_C"/>
</dbReference>
<comment type="caution">
    <text evidence="2">The sequence shown here is derived from an EMBL/GenBank/DDBJ whole genome shotgun (WGS) entry which is preliminary data.</text>
</comment>
<name>A0ABT3BCC6_9RHOB</name>
<proteinExistence type="predicted"/>
<dbReference type="PANTHER" id="PTHR43194">
    <property type="entry name" value="HYDROLASE ALPHA/BETA FOLD FAMILY"/>
    <property type="match status" value="1"/>
</dbReference>
<sequence length="590" mass="65450">MTKKRSAPPVGARSEIISRLYDVALDPARYEELLDLWEKRVSDVRPGSIDQGRIFSDQEIEAHSRRANVFLDRTEPSSDARETLLVEFRTAAAFIVDPSLRVSAANPAAEVWQGVQLGMALSDLPFDAEASEHLEHSLRRAFAGRGPQMLQIRVRSTNSNRAALLQIRVLPGADPFALIVTSEFEWPVTLDSILAEAFGLTPSEIIVIRGLVEASTIKEIAEQRGRSIETIRTQLKAIFQKTQTQGQAELIRVCLSLMNIVAVTEAVSRTAPQSSSGSARLEPRPFHTLKRPEGRRFDYLILGDPHGQPVLFLPLDYGLVRWPAKAEAEAARRRLRVIVPIRAGFGASTALPREVAAVAYGPALAADVHALLDHLDVYRCPIISLGNDSWYAHHIAAHRPDRITGILMSAGTLPMTKAKQYERMGKWHRFITANARYAPTVFPFMVKAGFSLARRVGRRSFLHAVYGDSPADLATIEEPETLEAILSGSEIALSKAHSAHDAFAREVVAKTLDWSNVVKACRSVPTHFLTGDEDKHAPPETVNEWEVEWPHVHFERIKGAGYLLFFQHWELVLDRLKTMMDATAGKGEGA</sequence>
<reference evidence="2 3" key="1">
    <citation type="submission" date="2022-04" db="EMBL/GenBank/DDBJ databases">
        <title>Roseobacter sp. WL0113 is a bacterium isolated from neritic sediment.</title>
        <authorList>
            <person name="Wang L."/>
            <person name="He W."/>
            <person name="Zhang D.-F."/>
        </authorList>
    </citation>
    <scope>NUCLEOTIDE SEQUENCE [LARGE SCALE GENOMIC DNA]</scope>
    <source>
        <strain evidence="2 3">WL0113</strain>
    </source>
</reference>
<dbReference type="Gene3D" id="3.40.50.1820">
    <property type="entry name" value="alpha/beta hydrolase"/>
    <property type="match status" value="1"/>
</dbReference>
<organism evidence="2 3">
    <name type="scientific">Roseobacter sinensis</name>
    <dbReference type="NCBI Taxonomy" id="2931391"/>
    <lineage>
        <taxon>Bacteria</taxon>
        <taxon>Pseudomonadati</taxon>
        <taxon>Pseudomonadota</taxon>
        <taxon>Alphaproteobacteria</taxon>
        <taxon>Rhodobacterales</taxon>
        <taxon>Roseobacteraceae</taxon>
        <taxon>Roseobacter</taxon>
    </lineage>
</organism>
<dbReference type="InterPro" id="IPR029058">
    <property type="entry name" value="AB_hydrolase_fold"/>
</dbReference>